<dbReference type="CDD" id="cd03413">
    <property type="entry name" value="CbiK_C"/>
    <property type="match status" value="1"/>
</dbReference>
<evidence type="ECO:0000313" key="4">
    <source>
        <dbReference type="Proteomes" id="UP000184447"/>
    </source>
</evidence>
<dbReference type="GO" id="GO:0016852">
    <property type="term" value="F:sirohydrochlorin cobaltochelatase activity"/>
    <property type="evidence" value="ECO:0007669"/>
    <property type="project" value="InterPro"/>
</dbReference>
<dbReference type="CDD" id="cd03412">
    <property type="entry name" value="CbiK_N"/>
    <property type="match status" value="1"/>
</dbReference>
<dbReference type="InterPro" id="IPR010388">
    <property type="entry name" value="Anaerobic_Co-chelatase"/>
</dbReference>
<proteinExistence type="predicted"/>
<dbReference type="SUPFAM" id="SSF53800">
    <property type="entry name" value="Chelatase"/>
    <property type="match status" value="1"/>
</dbReference>
<dbReference type="Gene3D" id="3.40.50.1400">
    <property type="match status" value="2"/>
</dbReference>
<dbReference type="STRING" id="1121316.SAMN02745207_02083"/>
<accession>A0A1M5V536</accession>
<dbReference type="OrthoDB" id="9770331at2"/>
<protein>
    <submittedName>
        <fullName evidence="3">Anaerobic cobaltochelatase</fullName>
    </submittedName>
</protein>
<dbReference type="Proteomes" id="UP000184447">
    <property type="component" value="Unassembled WGS sequence"/>
</dbReference>
<feature type="binding site" evidence="2">
    <location>
        <position position="151"/>
    </location>
    <ligand>
        <name>Co(2+)</name>
        <dbReference type="ChEBI" id="CHEBI:48828"/>
    </ligand>
</feature>
<organism evidence="3 4">
    <name type="scientific">Clostridium grantii DSM 8605</name>
    <dbReference type="NCBI Taxonomy" id="1121316"/>
    <lineage>
        <taxon>Bacteria</taxon>
        <taxon>Bacillati</taxon>
        <taxon>Bacillota</taxon>
        <taxon>Clostridia</taxon>
        <taxon>Eubacteriales</taxon>
        <taxon>Clostridiaceae</taxon>
        <taxon>Clostridium</taxon>
    </lineage>
</organism>
<dbReference type="GO" id="GO:0019251">
    <property type="term" value="P:anaerobic cobalamin biosynthetic process"/>
    <property type="evidence" value="ECO:0007669"/>
    <property type="project" value="InterPro"/>
</dbReference>
<reference evidence="3 4" key="1">
    <citation type="submission" date="2016-11" db="EMBL/GenBank/DDBJ databases">
        <authorList>
            <person name="Jaros S."/>
            <person name="Januszkiewicz K."/>
            <person name="Wedrychowicz H."/>
        </authorList>
    </citation>
    <scope>NUCLEOTIDE SEQUENCE [LARGE SCALE GENOMIC DNA]</scope>
    <source>
        <strain evidence="3 4">DSM 8605</strain>
    </source>
</reference>
<dbReference type="RefSeq" id="WP_073338370.1">
    <property type="nucleotide sequence ID" value="NZ_FQXM01000010.1"/>
</dbReference>
<sequence>MKKAILVVSFGTTHEDTMNLTIGKIENIIKEQFQDFEVRRAFTAHGVINVLKKRDGIHVDTPEEAFERLMKEGYEEVYVQPLHIIPGLEFDYIKLIAHKYDKRGNFKKIMVGRPALYFKGFDEEAPDDYQIFIDAIEKTINKKDNFIFMGHGTLHFANACYSCLQNVLEDNGYSNIFIGNVEGYPTIDDVIKWVNKNNIKEATLMPLMLVAGDHAKNDMASDEEDSWKSILERHGVKVNIYIHGLGEIEEFQEIYINHLIDVIEEKYTDTGKNKKGRRKSL</sequence>
<dbReference type="Pfam" id="PF06180">
    <property type="entry name" value="CbiK"/>
    <property type="match status" value="1"/>
</dbReference>
<dbReference type="PIRSF" id="PIRSF033579">
    <property type="entry name" value="Anaer_Co_chel"/>
    <property type="match status" value="1"/>
</dbReference>
<feature type="active site" description="Proton acceptor" evidence="1">
    <location>
        <position position="151"/>
    </location>
</feature>
<evidence type="ECO:0000256" key="2">
    <source>
        <dbReference type="PIRSR" id="PIRSR033579-3"/>
    </source>
</evidence>
<dbReference type="EMBL" id="FQXM01000010">
    <property type="protein sequence ID" value="SHH70278.1"/>
    <property type="molecule type" value="Genomic_DNA"/>
</dbReference>
<feature type="binding site" evidence="2">
    <location>
        <position position="182"/>
    </location>
    <ligand>
        <name>Co(2+)</name>
        <dbReference type="ChEBI" id="CHEBI:48828"/>
    </ligand>
</feature>
<gene>
    <name evidence="3" type="ORF">SAMN02745207_02083</name>
</gene>
<feature type="binding site" evidence="2">
    <location>
        <position position="214"/>
    </location>
    <ligand>
        <name>Co(2+)</name>
        <dbReference type="ChEBI" id="CHEBI:48828"/>
    </ligand>
</feature>
<evidence type="ECO:0000313" key="3">
    <source>
        <dbReference type="EMBL" id="SHH70278.1"/>
    </source>
</evidence>
<name>A0A1M5V536_9CLOT</name>
<evidence type="ECO:0000256" key="1">
    <source>
        <dbReference type="PIRSR" id="PIRSR033579-1"/>
    </source>
</evidence>
<keyword evidence="2" id="KW-0479">Metal-binding</keyword>
<keyword evidence="2" id="KW-0170">Cobalt</keyword>
<keyword evidence="4" id="KW-1185">Reference proteome</keyword>
<dbReference type="AlphaFoldDB" id="A0A1M5V536"/>
<dbReference type="GO" id="GO:0046872">
    <property type="term" value="F:metal ion binding"/>
    <property type="evidence" value="ECO:0007669"/>
    <property type="project" value="UniProtKB-KW"/>
</dbReference>